<evidence type="ECO:0000313" key="1">
    <source>
        <dbReference type="EMBL" id="ADZ09699.1"/>
    </source>
</evidence>
<dbReference type="HOGENOM" id="CLU_2243869_0_0_2"/>
<reference evidence="2" key="1">
    <citation type="submission" date="2011-02" db="EMBL/GenBank/DDBJ databases">
        <title>Complete sequence of Methanobacterium sp. AL-21.</title>
        <authorList>
            <consortium name="US DOE Joint Genome Institute"/>
            <person name="Lucas S."/>
            <person name="Copeland A."/>
            <person name="Lapidus A."/>
            <person name="Cheng J.-F."/>
            <person name="Goodwin L."/>
            <person name="Pitluck S."/>
            <person name="Chertkov O."/>
            <person name="Detter J.C."/>
            <person name="Han C."/>
            <person name="Tapia R."/>
            <person name="Land M."/>
            <person name="Hauser L."/>
            <person name="Kyrpides N."/>
            <person name="Ivanova N."/>
            <person name="Mikhailova N."/>
            <person name="Pagani I."/>
            <person name="Cadillo-Quiroz H."/>
            <person name="Imachi H."/>
            <person name="Zinder S."/>
            <person name="Liu W."/>
            <person name="Woyke T."/>
        </authorList>
    </citation>
    <scope>NUCLEOTIDE SEQUENCE [LARGE SCALE GENOMIC DNA]</scope>
    <source>
        <strain evidence="2">AL-21</strain>
    </source>
</reference>
<evidence type="ECO:0000313" key="2">
    <source>
        <dbReference type="Proteomes" id="UP000007490"/>
    </source>
</evidence>
<sequence length="104" mass="12256">MKAKKLKIYVKTSKFAIPIPALRFSTIRWISKLIFKYCPPKVRSNKSKSELGEYDTMEYIMKNLTLEDVNLLIDELEKEEPFCLVDVDTYNKKEGRTIVKIYTL</sequence>
<gene>
    <name evidence="1" type="ordered locus">Metbo_1462</name>
</gene>
<accession>F0T8E8</accession>
<dbReference type="STRING" id="877455.Metbo_1462"/>
<name>F0T8E8_METLA</name>
<dbReference type="AlphaFoldDB" id="F0T8E8"/>
<dbReference type="RefSeq" id="WP_013645050.1">
    <property type="nucleotide sequence ID" value="NC_015216.1"/>
</dbReference>
<dbReference type="OrthoDB" id="68095at2157"/>
<reference evidence="1 2" key="2">
    <citation type="journal article" date="2014" name="Int. J. Syst. Evol. Microbiol.">
        <title>Methanobacterium paludis sp. nov. and a novel strain of Methanobacterium lacus isolated from northern peatlands.</title>
        <authorList>
            <person name="Cadillo-Quiroz H."/>
            <person name="Brauer S.L."/>
            <person name="Goodson N."/>
            <person name="Yavitt J.B."/>
            <person name="Zinder S.H."/>
        </authorList>
    </citation>
    <scope>NUCLEOTIDE SEQUENCE [LARGE SCALE GENOMIC DNA]</scope>
    <source>
        <strain evidence="1 2">AL-21</strain>
    </source>
</reference>
<dbReference type="EMBL" id="CP002551">
    <property type="protein sequence ID" value="ADZ09699.1"/>
    <property type="molecule type" value="Genomic_DNA"/>
</dbReference>
<protein>
    <submittedName>
        <fullName evidence="1">Uncharacterized protein</fullName>
    </submittedName>
</protein>
<organism evidence="1 2">
    <name type="scientific">Methanobacterium lacus (strain AL-21)</name>
    <dbReference type="NCBI Taxonomy" id="877455"/>
    <lineage>
        <taxon>Archaea</taxon>
        <taxon>Methanobacteriati</taxon>
        <taxon>Methanobacteriota</taxon>
        <taxon>Methanomada group</taxon>
        <taxon>Methanobacteria</taxon>
        <taxon>Methanobacteriales</taxon>
        <taxon>Methanobacteriaceae</taxon>
        <taxon>Methanobacterium</taxon>
    </lineage>
</organism>
<keyword evidence="2" id="KW-1185">Reference proteome</keyword>
<dbReference type="GeneID" id="10277913"/>
<proteinExistence type="predicted"/>
<dbReference type="Proteomes" id="UP000007490">
    <property type="component" value="Chromosome"/>
</dbReference>
<dbReference type="KEGG" id="mel:Metbo_1462"/>